<organism evidence="9 10">
    <name type="scientific">Bacteroides xylanisolvens XB1A</name>
    <dbReference type="NCBI Taxonomy" id="657309"/>
    <lineage>
        <taxon>Bacteria</taxon>
        <taxon>Pseudomonadati</taxon>
        <taxon>Bacteroidota</taxon>
        <taxon>Bacteroidia</taxon>
        <taxon>Bacteroidales</taxon>
        <taxon>Bacteroidaceae</taxon>
        <taxon>Bacteroides</taxon>
    </lineage>
</organism>
<feature type="domain" description="Phage shock protein PspC N-terminal" evidence="8">
    <location>
        <begin position="115"/>
        <end position="173"/>
    </location>
</feature>
<evidence type="ECO:0000256" key="7">
    <source>
        <dbReference type="SAM" id="Phobius"/>
    </source>
</evidence>
<sequence>MKKTLTINLGGIVYHIDDDAYRLLDNYLSNLKHYFRKQEGAEEIVDDIEMRIAELFAEKVTEGKQVITVSDVEEIIARVGKPEDFGIADEDTDSQKRTEQASSANQSNTQTSAQRRWFRDPDNKLLGGVAAGLAAYFGWDITLVRILMIILVFVPYCPMIILYIIGWLVIPEARTAAEKLSMRGEAVTIENIGKTVTDGFERVADGG</sequence>
<reference evidence="9 10" key="1">
    <citation type="submission" date="2010-03" db="EMBL/GenBank/DDBJ databases">
        <title>The genome sequence of Bacteriodes xylanisolvens XB1A.</title>
        <authorList>
            <consortium name="metaHIT consortium -- http://www.metahit.eu/"/>
            <person name="Pajon A."/>
            <person name="Turner K."/>
            <person name="Parkhill J."/>
            <person name="Bernalier A."/>
        </authorList>
    </citation>
    <scope>NUCLEOTIDE SEQUENCE [LARGE SCALE GENOMIC DNA]</scope>
    <source>
        <strain evidence="9 10">XB1A</strain>
    </source>
</reference>
<dbReference type="EMBL" id="FP929033">
    <property type="protein sequence ID" value="CBK65441.1"/>
    <property type="molecule type" value="Genomic_DNA"/>
</dbReference>
<evidence type="ECO:0000259" key="8">
    <source>
        <dbReference type="Pfam" id="PF04024"/>
    </source>
</evidence>
<dbReference type="Proteomes" id="UP000008795">
    <property type="component" value="Chromosome"/>
</dbReference>
<feature type="transmembrane region" description="Helical" evidence="7">
    <location>
        <begin position="125"/>
        <end position="141"/>
    </location>
</feature>
<dbReference type="PANTHER" id="PTHR33885:SF3">
    <property type="entry name" value="PHAGE SHOCK PROTEIN C"/>
    <property type="match status" value="1"/>
</dbReference>
<dbReference type="GO" id="GO:0005886">
    <property type="term" value="C:plasma membrane"/>
    <property type="evidence" value="ECO:0007669"/>
    <property type="project" value="UniProtKB-SubCell"/>
</dbReference>
<keyword evidence="2" id="KW-1003">Cell membrane</keyword>
<dbReference type="Pfam" id="PF04024">
    <property type="entry name" value="PspC"/>
    <property type="match status" value="1"/>
</dbReference>
<feature type="compositionally biased region" description="Polar residues" evidence="6">
    <location>
        <begin position="100"/>
        <end position="114"/>
    </location>
</feature>
<dbReference type="KEGG" id="bxy:BXY_01470"/>
<dbReference type="eggNOG" id="COG1983">
    <property type="taxonomic scope" value="Bacteria"/>
</dbReference>
<feature type="region of interest" description="Disordered" evidence="6">
    <location>
        <begin position="86"/>
        <end position="114"/>
    </location>
</feature>
<feature type="transmembrane region" description="Helical" evidence="7">
    <location>
        <begin position="147"/>
        <end position="170"/>
    </location>
</feature>
<reference evidence="9 10" key="2">
    <citation type="submission" date="2010-03" db="EMBL/GenBank/DDBJ databases">
        <authorList>
            <person name="Pajon A."/>
        </authorList>
    </citation>
    <scope>NUCLEOTIDE SEQUENCE [LARGE SCALE GENOMIC DNA]</scope>
    <source>
        <strain evidence="9 10">XB1A</strain>
    </source>
</reference>
<evidence type="ECO:0000256" key="5">
    <source>
        <dbReference type="ARBA" id="ARBA00023136"/>
    </source>
</evidence>
<keyword evidence="4 7" id="KW-1133">Transmembrane helix</keyword>
<gene>
    <name evidence="9" type="ORF">BXY_01470</name>
</gene>
<dbReference type="PANTHER" id="PTHR33885">
    <property type="entry name" value="PHAGE SHOCK PROTEIN C"/>
    <property type="match status" value="1"/>
</dbReference>
<evidence type="ECO:0000256" key="4">
    <source>
        <dbReference type="ARBA" id="ARBA00022989"/>
    </source>
</evidence>
<evidence type="ECO:0000256" key="1">
    <source>
        <dbReference type="ARBA" id="ARBA00004162"/>
    </source>
</evidence>
<protein>
    <submittedName>
        <fullName evidence="9">Putative stress-responsive transcriptional regulator</fullName>
    </submittedName>
</protein>
<dbReference type="InterPro" id="IPR007168">
    <property type="entry name" value="Phageshock_PspC_N"/>
</dbReference>
<dbReference type="PATRIC" id="fig|657309.4.peg.18"/>
<evidence type="ECO:0000256" key="2">
    <source>
        <dbReference type="ARBA" id="ARBA00022475"/>
    </source>
</evidence>
<evidence type="ECO:0000256" key="6">
    <source>
        <dbReference type="SAM" id="MobiDB-lite"/>
    </source>
</evidence>
<keyword evidence="5 7" id="KW-0472">Membrane</keyword>
<comment type="subcellular location">
    <subcellularLocation>
        <location evidence="1">Cell membrane</location>
        <topology evidence="1">Single-pass membrane protein</topology>
    </subcellularLocation>
</comment>
<dbReference type="HOGENOM" id="CLU_091621_0_0_10"/>
<evidence type="ECO:0000313" key="10">
    <source>
        <dbReference type="Proteomes" id="UP000008795"/>
    </source>
</evidence>
<evidence type="ECO:0000256" key="3">
    <source>
        <dbReference type="ARBA" id="ARBA00022692"/>
    </source>
</evidence>
<name>D6D5E3_9BACE</name>
<dbReference type="AlphaFoldDB" id="D6D5E3"/>
<keyword evidence="3 7" id="KW-0812">Transmembrane</keyword>
<evidence type="ECO:0000313" key="9">
    <source>
        <dbReference type="EMBL" id="CBK65441.1"/>
    </source>
</evidence>
<accession>D6D5E3</accession>
<dbReference type="InterPro" id="IPR052027">
    <property type="entry name" value="PspC"/>
</dbReference>
<proteinExistence type="predicted"/>